<evidence type="ECO:0000313" key="3">
    <source>
        <dbReference type="Proteomes" id="UP001075354"/>
    </source>
</evidence>
<keyword evidence="3" id="KW-1185">Reference proteome</keyword>
<organism evidence="2 3">
    <name type="scientific">Megalurothrips usitatus</name>
    <name type="common">bean blossom thrips</name>
    <dbReference type="NCBI Taxonomy" id="439358"/>
    <lineage>
        <taxon>Eukaryota</taxon>
        <taxon>Metazoa</taxon>
        <taxon>Ecdysozoa</taxon>
        <taxon>Arthropoda</taxon>
        <taxon>Hexapoda</taxon>
        <taxon>Insecta</taxon>
        <taxon>Pterygota</taxon>
        <taxon>Neoptera</taxon>
        <taxon>Paraneoptera</taxon>
        <taxon>Thysanoptera</taxon>
        <taxon>Terebrantia</taxon>
        <taxon>Thripoidea</taxon>
        <taxon>Thripidae</taxon>
        <taxon>Megalurothrips</taxon>
    </lineage>
</organism>
<feature type="region of interest" description="Disordered" evidence="1">
    <location>
        <begin position="1"/>
        <end position="78"/>
    </location>
</feature>
<gene>
    <name evidence="2" type="ORF">ONE63_002546</name>
</gene>
<comment type="caution">
    <text evidence="2">The sequence shown here is derived from an EMBL/GenBank/DDBJ whole genome shotgun (WGS) entry which is preliminary data.</text>
</comment>
<sequence>MTSVPSVPQLDVLAQNQGPRKQRNGPTAPAPAPVLHPRGDSPLGLSRCPSSDGVRTSPPPTSTPTSGPVATWTPGSGHRFRSMRCLRDDNLSPTSWASMQLPGHLLSDAASVRSLASIGMGSTDGRKLTIRRVPTSPNELLNYSMNGTRM</sequence>
<reference evidence="2" key="1">
    <citation type="submission" date="2022-12" db="EMBL/GenBank/DDBJ databases">
        <title>Chromosome-level genome assembly of the bean flower thrips Megalurothrips usitatus.</title>
        <authorList>
            <person name="Ma L."/>
            <person name="Liu Q."/>
            <person name="Li H."/>
            <person name="Cai W."/>
        </authorList>
    </citation>
    <scope>NUCLEOTIDE SEQUENCE</scope>
    <source>
        <strain evidence="2">Cailab_2022a</strain>
    </source>
</reference>
<dbReference type="Proteomes" id="UP001075354">
    <property type="component" value="Chromosome 12"/>
</dbReference>
<accession>A0AAV7XEL9</accession>
<proteinExistence type="predicted"/>
<evidence type="ECO:0000256" key="1">
    <source>
        <dbReference type="SAM" id="MobiDB-lite"/>
    </source>
</evidence>
<dbReference type="EMBL" id="JAPTSV010000012">
    <property type="protein sequence ID" value="KAJ1522239.1"/>
    <property type="molecule type" value="Genomic_DNA"/>
</dbReference>
<evidence type="ECO:0000313" key="2">
    <source>
        <dbReference type="EMBL" id="KAJ1522239.1"/>
    </source>
</evidence>
<name>A0AAV7XEL9_9NEOP</name>
<dbReference type="AlphaFoldDB" id="A0AAV7XEL9"/>
<protein>
    <submittedName>
        <fullName evidence="2">Uncharacterized protein</fullName>
    </submittedName>
</protein>